<keyword evidence="7" id="KW-1185">Reference proteome</keyword>
<evidence type="ECO:0000256" key="1">
    <source>
        <dbReference type="ARBA" id="ARBA00004496"/>
    </source>
</evidence>
<dbReference type="AlphaFoldDB" id="A0A1E3PN15"/>
<dbReference type="STRING" id="857566.A0A1E3PN15"/>
<evidence type="ECO:0000256" key="3">
    <source>
        <dbReference type="ARBA" id="ARBA00023135"/>
    </source>
</evidence>
<dbReference type="GO" id="GO:0008312">
    <property type="term" value="F:7S RNA binding"/>
    <property type="evidence" value="ECO:0007669"/>
    <property type="project" value="InterPro"/>
</dbReference>
<dbReference type="Gene3D" id="3.30.56.30">
    <property type="entry name" value="Signal recognition particle, SRP19-like subunit"/>
    <property type="match status" value="1"/>
</dbReference>
<dbReference type="GO" id="GO:0006617">
    <property type="term" value="P:SRP-dependent cotranslational protein targeting to membrane, signal sequence recognition"/>
    <property type="evidence" value="ECO:0007669"/>
    <property type="project" value="TreeGrafter"/>
</dbReference>
<comment type="subcellular location">
    <subcellularLocation>
        <location evidence="1">Cytoplasm</location>
    </subcellularLocation>
</comment>
<name>A0A1E3PN15_9ASCO</name>
<dbReference type="EMBL" id="KV454408">
    <property type="protein sequence ID" value="ODQ66833.1"/>
    <property type="molecule type" value="Genomic_DNA"/>
</dbReference>
<dbReference type="InterPro" id="IPR036521">
    <property type="entry name" value="SRP19-like_sf"/>
</dbReference>
<dbReference type="Proteomes" id="UP000095009">
    <property type="component" value="Unassembled WGS sequence"/>
</dbReference>
<sequence length="296" mass="33226">MSRSGFLEEVEDVDIDIDNMDFDPAEFDPQGHPFLKSAKSPFGGMHLSDEPNLSNNNDSSSATVSGSTTPQVSTTPKSGAQQTLLGQNFNANSPDFDESLIKDWITLYPIYFDINKSHANGRLVSKSHAIDSPLAKGIAIACFSLGLRVVLEGDKCHPKDWSNPGRVRVMLRQKNEDGELIFQHPTIKNKRHLLTLVGKHMVANPTTEDSVYFNEKHSDFTLKYPYKKYETPRGKAWNFNQYLPVYSPAVGFNDKMKHDMEIAGKQQMNASMPQLPTMPTVPKLPKKAKQVVRMKR</sequence>
<organism evidence="6 7">
    <name type="scientific">Nadsonia fulvescens var. elongata DSM 6958</name>
    <dbReference type="NCBI Taxonomy" id="857566"/>
    <lineage>
        <taxon>Eukaryota</taxon>
        <taxon>Fungi</taxon>
        <taxon>Dikarya</taxon>
        <taxon>Ascomycota</taxon>
        <taxon>Saccharomycotina</taxon>
        <taxon>Dipodascomycetes</taxon>
        <taxon>Dipodascales</taxon>
        <taxon>Dipodascales incertae sedis</taxon>
        <taxon>Nadsonia</taxon>
    </lineage>
</organism>
<feature type="compositionally biased region" description="Polar residues" evidence="5">
    <location>
        <begin position="51"/>
        <end position="79"/>
    </location>
</feature>
<dbReference type="FunFam" id="3.30.56.30:FF:000003">
    <property type="entry name" value="Signal recognition particle SEC65 subunit"/>
    <property type="match status" value="1"/>
</dbReference>
<evidence type="ECO:0000256" key="4">
    <source>
        <dbReference type="ARBA" id="ARBA00023274"/>
    </source>
</evidence>
<dbReference type="GO" id="GO:0005786">
    <property type="term" value="C:signal recognition particle, endoplasmic reticulum targeting"/>
    <property type="evidence" value="ECO:0007669"/>
    <property type="project" value="UniProtKB-KW"/>
</dbReference>
<feature type="region of interest" description="Disordered" evidence="5">
    <location>
        <begin position="21"/>
        <end position="79"/>
    </location>
</feature>
<keyword evidence="4" id="KW-0687">Ribonucleoprotein</keyword>
<keyword evidence="2" id="KW-0963">Cytoplasm</keyword>
<proteinExistence type="predicted"/>
<accession>A0A1E3PN15</accession>
<dbReference type="PANTHER" id="PTHR17453:SF0">
    <property type="entry name" value="SIGNAL RECOGNITION PARTICLE 19 KDA PROTEIN"/>
    <property type="match status" value="1"/>
</dbReference>
<evidence type="ECO:0000256" key="5">
    <source>
        <dbReference type="SAM" id="MobiDB-lite"/>
    </source>
</evidence>
<dbReference type="SUPFAM" id="SSF69695">
    <property type="entry name" value="SRP19"/>
    <property type="match status" value="1"/>
</dbReference>
<protein>
    <submittedName>
        <fullName evidence="6">Signal recognition particle, SRP19 subunit</fullName>
    </submittedName>
</protein>
<dbReference type="OrthoDB" id="2190947at2759"/>
<evidence type="ECO:0000256" key="2">
    <source>
        <dbReference type="ARBA" id="ARBA00022490"/>
    </source>
</evidence>
<gene>
    <name evidence="6" type="ORF">NADFUDRAFT_46186</name>
</gene>
<keyword evidence="3" id="KW-0733">Signal recognition particle</keyword>
<dbReference type="InterPro" id="IPR002778">
    <property type="entry name" value="Signal_recog_particle_SRP19"/>
</dbReference>
<dbReference type="Pfam" id="PF01922">
    <property type="entry name" value="SRP19"/>
    <property type="match status" value="1"/>
</dbReference>
<reference evidence="6 7" key="1">
    <citation type="journal article" date="2016" name="Proc. Natl. Acad. Sci. U.S.A.">
        <title>Comparative genomics of biotechnologically important yeasts.</title>
        <authorList>
            <person name="Riley R."/>
            <person name="Haridas S."/>
            <person name="Wolfe K.H."/>
            <person name="Lopes M.R."/>
            <person name="Hittinger C.T."/>
            <person name="Goeker M."/>
            <person name="Salamov A.A."/>
            <person name="Wisecaver J.H."/>
            <person name="Long T.M."/>
            <person name="Calvey C.H."/>
            <person name="Aerts A.L."/>
            <person name="Barry K.W."/>
            <person name="Choi C."/>
            <person name="Clum A."/>
            <person name="Coughlan A.Y."/>
            <person name="Deshpande S."/>
            <person name="Douglass A.P."/>
            <person name="Hanson S.J."/>
            <person name="Klenk H.-P."/>
            <person name="LaButti K.M."/>
            <person name="Lapidus A."/>
            <person name="Lindquist E.A."/>
            <person name="Lipzen A.M."/>
            <person name="Meier-Kolthoff J.P."/>
            <person name="Ohm R.A."/>
            <person name="Otillar R.P."/>
            <person name="Pangilinan J.L."/>
            <person name="Peng Y."/>
            <person name="Rokas A."/>
            <person name="Rosa C.A."/>
            <person name="Scheuner C."/>
            <person name="Sibirny A.A."/>
            <person name="Slot J.C."/>
            <person name="Stielow J.B."/>
            <person name="Sun H."/>
            <person name="Kurtzman C.P."/>
            <person name="Blackwell M."/>
            <person name="Grigoriev I.V."/>
            <person name="Jeffries T.W."/>
        </authorList>
    </citation>
    <scope>NUCLEOTIDE SEQUENCE [LARGE SCALE GENOMIC DNA]</scope>
    <source>
        <strain evidence="6 7">DSM 6958</strain>
    </source>
</reference>
<evidence type="ECO:0000313" key="6">
    <source>
        <dbReference type="EMBL" id="ODQ66833.1"/>
    </source>
</evidence>
<dbReference type="PANTHER" id="PTHR17453">
    <property type="entry name" value="SIGNAL RECOGNITION PARTICLE 19 KD PROTEIN"/>
    <property type="match status" value="1"/>
</dbReference>
<evidence type="ECO:0000313" key="7">
    <source>
        <dbReference type="Proteomes" id="UP000095009"/>
    </source>
</evidence>